<keyword evidence="1 2" id="KW-0238">DNA-binding</keyword>
<dbReference type="Gene3D" id="1.10.10.10">
    <property type="entry name" value="Winged helix-like DNA-binding domain superfamily/Winged helix DNA-binding domain"/>
    <property type="match status" value="1"/>
</dbReference>
<dbReference type="Pfam" id="PF00486">
    <property type="entry name" value="Trans_reg_C"/>
    <property type="match status" value="1"/>
</dbReference>
<dbReference type="InterPro" id="IPR036388">
    <property type="entry name" value="WH-like_DNA-bd_sf"/>
</dbReference>
<dbReference type="CDD" id="cd00383">
    <property type="entry name" value="trans_reg_C"/>
    <property type="match status" value="1"/>
</dbReference>
<name>A0A494XRK3_9BURK</name>
<accession>A0A494XRK3</accession>
<reference evidence="4 5" key="1">
    <citation type="submission" date="2018-10" db="EMBL/GenBank/DDBJ databases">
        <title>Robbsia sp. DHC34, isolated from soil.</title>
        <authorList>
            <person name="Gao Z.-H."/>
            <person name="Qiu L.-H."/>
        </authorList>
    </citation>
    <scope>NUCLEOTIDE SEQUENCE [LARGE SCALE GENOMIC DNA]</scope>
    <source>
        <strain evidence="4 5">DHC34</strain>
    </source>
</reference>
<proteinExistence type="predicted"/>
<comment type="caution">
    <text evidence="4">The sequence shown here is derived from an EMBL/GenBank/DDBJ whole genome shotgun (WGS) entry which is preliminary data.</text>
</comment>
<dbReference type="SMART" id="SM00862">
    <property type="entry name" value="Trans_reg_C"/>
    <property type="match status" value="1"/>
</dbReference>
<protein>
    <recommendedName>
        <fullName evidence="3">OmpR/PhoB-type domain-containing protein</fullName>
    </recommendedName>
</protein>
<dbReference type="Pfam" id="PF25872">
    <property type="entry name" value="HTH_77"/>
    <property type="match status" value="1"/>
</dbReference>
<dbReference type="GO" id="GO:0000160">
    <property type="term" value="P:phosphorelay signal transduction system"/>
    <property type="evidence" value="ECO:0007669"/>
    <property type="project" value="InterPro"/>
</dbReference>
<dbReference type="PANTHER" id="PTHR47691:SF3">
    <property type="entry name" value="HTH-TYPE TRANSCRIPTIONAL REGULATOR RV0890C-RELATED"/>
    <property type="match status" value="1"/>
</dbReference>
<evidence type="ECO:0000256" key="1">
    <source>
        <dbReference type="ARBA" id="ARBA00023125"/>
    </source>
</evidence>
<evidence type="ECO:0000313" key="5">
    <source>
        <dbReference type="Proteomes" id="UP000270342"/>
    </source>
</evidence>
<dbReference type="AlphaFoldDB" id="A0A494XRK3"/>
<dbReference type="Proteomes" id="UP000270342">
    <property type="component" value="Unassembled WGS sequence"/>
</dbReference>
<keyword evidence="5" id="KW-1185">Reference proteome</keyword>
<dbReference type="PANTHER" id="PTHR47691">
    <property type="entry name" value="REGULATOR-RELATED"/>
    <property type="match status" value="1"/>
</dbReference>
<gene>
    <name evidence="4" type="ORF">D7S86_16135</name>
</gene>
<dbReference type="InterPro" id="IPR027417">
    <property type="entry name" value="P-loop_NTPase"/>
</dbReference>
<dbReference type="InterPro" id="IPR058852">
    <property type="entry name" value="HTH_77"/>
</dbReference>
<evidence type="ECO:0000259" key="3">
    <source>
        <dbReference type="PROSITE" id="PS51755"/>
    </source>
</evidence>
<evidence type="ECO:0000256" key="2">
    <source>
        <dbReference type="PROSITE-ProRule" id="PRU01091"/>
    </source>
</evidence>
<evidence type="ECO:0000313" key="4">
    <source>
        <dbReference type="EMBL" id="RKP53260.1"/>
    </source>
</evidence>
<sequence length="881" mass="95800">METALASGNGGVIGRPAVFEVIGNSLGNRAWQDFRKTDISKSCNKIKMNKTCDSPPMDTVDRLRFDRFELLPQQRTLLRDGQPVVLRGRAFDLLVALVQRAGRVVTRNELLDVVWPGLVVEDNNVAMQVTALRKVLQGGLITTVPGRGYCFTGRLQAGALARPPGTVFEVSGPLPFGREQDLADAAQALSSSGCLTLAGPGGVGKTTLAAALRTTFPGRTVWLDLASLHADAPVWPALCGALGQPMTATDPAEVVADATRELDLLVLDNAEHVASQAATMVVHLVVTAPRLRVLVTSQVPLGVRGERVQRIEPLALAPVEMPGELALAHGAIGFLVDRIRAADPRFAIDEAALPLLRQLCAALDGLPLALEMAAARVPLMGLQGVLDALVQRFSMLRLRHVDADERHRTLLAAIEWSYGLLRAGEQRLLRALGVFAGGFTVDLVVALMTPTDDERWAVIDQLAVLVDRSLVACDHQDPPRYRLLESTRSFALIVLDAHGEAAAMRARHAAAMVWLMTSASISERQNVSSQAIRPAMNEVDNVRVALQWATIHDKARAVELATRAVLPNVLGPWRHEALEWMGACEPFIDEPAVSDALRREWARVFAMQAMWVRHPRALELARLSTARSRAAGDEWNALLSLVALVRSKDRPDAELEDAARAVSELVDTHPQWLERVRSLAVGALAWAACVRGDYAICLDLRRQAADIAASCDSARLVDHTVSELAEALWLAGRSAEALQRLRGLLASSRHVDDTIVATLHARLVRILFDTERLDEARAEWPTMAARVRRFGLEAAELAVFAAAKCGHPRVAALLLGHARRLHARRGSSEDRSPIGDIARAIPSLLEHLDPETIERLIEDGRHLTHAEADDLLLAAEDAPAL</sequence>
<dbReference type="InterPro" id="IPR001867">
    <property type="entry name" value="OmpR/PhoB-type_DNA-bd"/>
</dbReference>
<feature type="domain" description="OmpR/PhoB-type" evidence="3">
    <location>
        <begin position="60"/>
        <end position="153"/>
    </location>
</feature>
<organism evidence="4 5">
    <name type="scientific">Pararobbsia silviterrae</name>
    <dbReference type="NCBI Taxonomy" id="1792498"/>
    <lineage>
        <taxon>Bacteria</taxon>
        <taxon>Pseudomonadati</taxon>
        <taxon>Pseudomonadota</taxon>
        <taxon>Betaproteobacteria</taxon>
        <taxon>Burkholderiales</taxon>
        <taxon>Burkholderiaceae</taxon>
        <taxon>Pararobbsia</taxon>
    </lineage>
</organism>
<dbReference type="SUPFAM" id="SSF46894">
    <property type="entry name" value="C-terminal effector domain of the bipartite response regulators"/>
    <property type="match status" value="1"/>
</dbReference>
<dbReference type="EMBL" id="RBZU01000007">
    <property type="protein sequence ID" value="RKP53260.1"/>
    <property type="molecule type" value="Genomic_DNA"/>
</dbReference>
<dbReference type="PROSITE" id="PS51755">
    <property type="entry name" value="OMPR_PHOB"/>
    <property type="match status" value="1"/>
</dbReference>
<dbReference type="GO" id="GO:0006355">
    <property type="term" value="P:regulation of DNA-templated transcription"/>
    <property type="evidence" value="ECO:0007669"/>
    <property type="project" value="InterPro"/>
</dbReference>
<dbReference type="GO" id="GO:0003677">
    <property type="term" value="F:DNA binding"/>
    <property type="evidence" value="ECO:0007669"/>
    <property type="project" value="UniProtKB-UniRule"/>
</dbReference>
<feature type="DNA-binding region" description="OmpR/PhoB-type" evidence="2">
    <location>
        <begin position="60"/>
        <end position="153"/>
    </location>
</feature>
<dbReference type="InterPro" id="IPR016032">
    <property type="entry name" value="Sig_transdc_resp-reg_C-effctor"/>
</dbReference>
<dbReference type="SUPFAM" id="SSF52540">
    <property type="entry name" value="P-loop containing nucleoside triphosphate hydrolases"/>
    <property type="match status" value="1"/>
</dbReference>
<dbReference type="Gene3D" id="3.40.50.300">
    <property type="entry name" value="P-loop containing nucleotide triphosphate hydrolases"/>
    <property type="match status" value="1"/>
</dbReference>